<evidence type="ECO:0000313" key="1">
    <source>
        <dbReference type="EMBL" id="CAA0833120.1"/>
    </source>
</evidence>
<dbReference type="EMBL" id="CACSLK010027837">
    <property type="protein sequence ID" value="CAA0833120.1"/>
    <property type="molecule type" value="Genomic_DNA"/>
</dbReference>
<dbReference type="PANTHER" id="PTHR34043">
    <property type="entry name" value="ALPHA/BETA-HYDROLASES SUPERFAMILY PROTEIN"/>
    <property type="match status" value="1"/>
</dbReference>
<dbReference type="PANTHER" id="PTHR34043:SF3">
    <property type="entry name" value="ALPHA_BETA-HYDROLASES SUPERFAMILY PROTEIN"/>
    <property type="match status" value="1"/>
</dbReference>
<sequence>MALAGDLLQALAGWFFRSNLSGGLKRVDSGEKSTGVDDLPPIVLVHGIFGFGKGIPLLLFVENLSGISSNRHYPEYSGRRSHFVGHSAGAQVIRVLQQMLADKAFDGYENTSPNWVLSITSLSGAFNGTTRIYLDGMQPDNGKSVKPASLLQLCRLGVISTIGSTLYYNFKFDHFNLSQRKTGIWGLVCLLGKTGPCASGDWILPDLTIQGSIRLNAHI</sequence>
<reference evidence="1" key="1">
    <citation type="submission" date="2019-12" db="EMBL/GenBank/DDBJ databases">
        <authorList>
            <person name="Scholes J."/>
        </authorList>
    </citation>
    <scope>NUCLEOTIDE SEQUENCE</scope>
</reference>
<organism evidence="1 2">
    <name type="scientific">Striga hermonthica</name>
    <name type="common">Purple witchweed</name>
    <name type="synonym">Buchnera hermonthica</name>
    <dbReference type="NCBI Taxonomy" id="68872"/>
    <lineage>
        <taxon>Eukaryota</taxon>
        <taxon>Viridiplantae</taxon>
        <taxon>Streptophyta</taxon>
        <taxon>Embryophyta</taxon>
        <taxon>Tracheophyta</taxon>
        <taxon>Spermatophyta</taxon>
        <taxon>Magnoliopsida</taxon>
        <taxon>eudicotyledons</taxon>
        <taxon>Gunneridae</taxon>
        <taxon>Pentapetalae</taxon>
        <taxon>asterids</taxon>
        <taxon>lamiids</taxon>
        <taxon>Lamiales</taxon>
        <taxon>Orobanchaceae</taxon>
        <taxon>Buchnereae</taxon>
        <taxon>Striga</taxon>
    </lineage>
</organism>
<name>A0A9N7NNA5_STRHE</name>
<accession>A0A9N7NNA5</accession>
<dbReference type="SUPFAM" id="SSF53474">
    <property type="entry name" value="alpha/beta-Hydrolases"/>
    <property type="match status" value="1"/>
</dbReference>
<dbReference type="AlphaFoldDB" id="A0A9N7NNA5"/>
<gene>
    <name evidence="1" type="ORF">SHERM_28394</name>
</gene>
<keyword evidence="2" id="KW-1185">Reference proteome</keyword>
<dbReference type="OrthoDB" id="206848at2759"/>
<dbReference type="Proteomes" id="UP001153555">
    <property type="component" value="Unassembled WGS sequence"/>
</dbReference>
<dbReference type="Gene3D" id="3.40.50.1820">
    <property type="entry name" value="alpha/beta hydrolase"/>
    <property type="match status" value="1"/>
</dbReference>
<evidence type="ECO:0000313" key="2">
    <source>
        <dbReference type="Proteomes" id="UP001153555"/>
    </source>
</evidence>
<proteinExistence type="predicted"/>
<protein>
    <submittedName>
        <fullName evidence="1">Alpha/beta-Hydrolases superfamily protein</fullName>
    </submittedName>
</protein>
<dbReference type="InterPro" id="IPR029058">
    <property type="entry name" value="AB_hydrolase_fold"/>
</dbReference>
<comment type="caution">
    <text evidence="1">The sequence shown here is derived from an EMBL/GenBank/DDBJ whole genome shotgun (WGS) entry which is preliminary data.</text>
</comment>